<dbReference type="Proteomes" id="UP000034947">
    <property type="component" value="Unassembled WGS sequence"/>
</dbReference>
<keyword evidence="3" id="KW-1185">Reference proteome</keyword>
<evidence type="ECO:0000256" key="1">
    <source>
        <dbReference type="SAM" id="MobiDB-lite"/>
    </source>
</evidence>
<reference evidence="2 3" key="1">
    <citation type="submission" date="2015-02" db="EMBL/GenBank/DDBJ databases">
        <title>Draft Genome Sequences of Two Closely-Related Aflatoxigenic Aspergillus Species Obtained from the Cote d'Ivoire.</title>
        <authorList>
            <person name="Moore G.G."/>
            <person name="Beltz S.B."/>
            <person name="Mack B.M."/>
        </authorList>
    </citation>
    <scope>NUCLEOTIDE SEQUENCE [LARGE SCALE GENOMIC DNA]</scope>
    <source>
        <strain evidence="2 3">SRRC1432</strain>
    </source>
</reference>
<sequence length="205" mass="23132">MPFLHKPNPPSSPSPSPSPSTETKPANNQLSLRNRSGHKPRKTQHSTNQPITPRQPSFAPPQPTYYSARQQQEPHFIWEDINPPAEFLRALDQPQDEKTMVTSSSNLSSIPGAASLPGYNDVSGAVIVDWDGHPRFLSPQEERERKIQLEQAVRERMLGLPRRTDFVWEPSSGPILPPYSPAKEEKRSSPSPCEKTKKKKKKKKE</sequence>
<dbReference type="VEuPathDB" id="FungiDB:P175DRAFT_0410923"/>
<feature type="compositionally biased region" description="Polar residues" evidence="1">
    <location>
        <begin position="45"/>
        <end position="55"/>
    </location>
</feature>
<feature type="region of interest" description="Disordered" evidence="1">
    <location>
        <begin position="167"/>
        <end position="205"/>
    </location>
</feature>
<evidence type="ECO:0000313" key="3">
    <source>
        <dbReference type="Proteomes" id="UP000034947"/>
    </source>
</evidence>
<dbReference type="OrthoDB" id="4508069at2759"/>
<feature type="compositionally biased region" description="Polar residues" evidence="1">
    <location>
        <begin position="21"/>
        <end position="34"/>
    </location>
</feature>
<feature type="compositionally biased region" description="Basic residues" evidence="1">
    <location>
        <begin position="35"/>
        <end position="44"/>
    </location>
</feature>
<dbReference type="EMBL" id="JYKN01002989">
    <property type="protein sequence ID" value="KKK14485.1"/>
    <property type="molecule type" value="Genomic_DNA"/>
</dbReference>
<feature type="region of interest" description="Disordered" evidence="1">
    <location>
        <begin position="96"/>
        <end position="116"/>
    </location>
</feature>
<protein>
    <submittedName>
        <fullName evidence="2">Uncharacterized protein</fullName>
    </submittedName>
</protein>
<feature type="compositionally biased region" description="Polar residues" evidence="1">
    <location>
        <begin position="64"/>
        <end position="73"/>
    </location>
</feature>
<feature type="compositionally biased region" description="Pro residues" evidence="1">
    <location>
        <begin position="7"/>
        <end position="18"/>
    </location>
</feature>
<gene>
    <name evidence="2" type="ORF">AOCH_002463</name>
</gene>
<feature type="region of interest" description="Disordered" evidence="1">
    <location>
        <begin position="1"/>
        <end position="73"/>
    </location>
</feature>
<evidence type="ECO:0000313" key="2">
    <source>
        <dbReference type="EMBL" id="KKK14485.1"/>
    </source>
</evidence>
<name>A0A0F8W9D0_9EURO</name>
<feature type="compositionally biased region" description="Polar residues" evidence="1">
    <location>
        <begin position="100"/>
        <end position="109"/>
    </location>
</feature>
<comment type="caution">
    <text evidence="2">The sequence shown here is derived from an EMBL/GenBank/DDBJ whole genome shotgun (WGS) entry which is preliminary data.</text>
</comment>
<accession>A0A0F8W9D0</accession>
<proteinExistence type="predicted"/>
<feature type="compositionally biased region" description="Basic residues" evidence="1">
    <location>
        <begin position="196"/>
        <end position="205"/>
    </location>
</feature>
<dbReference type="AlphaFoldDB" id="A0A0F8W9D0"/>
<organism evidence="2 3">
    <name type="scientific">Aspergillus ochraceoroseus</name>
    <dbReference type="NCBI Taxonomy" id="138278"/>
    <lineage>
        <taxon>Eukaryota</taxon>
        <taxon>Fungi</taxon>
        <taxon>Dikarya</taxon>
        <taxon>Ascomycota</taxon>
        <taxon>Pezizomycotina</taxon>
        <taxon>Eurotiomycetes</taxon>
        <taxon>Eurotiomycetidae</taxon>
        <taxon>Eurotiales</taxon>
        <taxon>Aspergillaceae</taxon>
        <taxon>Aspergillus</taxon>
        <taxon>Aspergillus subgen. Nidulantes</taxon>
    </lineage>
</organism>